<dbReference type="InterPro" id="IPR057484">
    <property type="entry name" value="DPC1"/>
</dbReference>
<feature type="compositionally biased region" description="Low complexity" evidence="1">
    <location>
        <begin position="32"/>
        <end position="75"/>
    </location>
</feature>
<evidence type="ECO:0000259" key="2">
    <source>
        <dbReference type="Pfam" id="PF25195"/>
    </source>
</evidence>
<evidence type="ECO:0000313" key="4">
    <source>
        <dbReference type="Proteomes" id="UP001530315"/>
    </source>
</evidence>
<proteinExistence type="predicted"/>
<evidence type="ECO:0000256" key="1">
    <source>
        <dbReference type="SAM" id="MobiDB-lite"/>
    </source>
</evidence>
<dbReference type="AlphaFoldDB" id="A0ABD3NSB6"/>
<feature type="region of interest" description="Disordered" evidence="1">
    <location>
        <begin position="27"/>
        <end position="96"/>
    </location>
</feature>
<comment type="caution">
    <text evidence="3">The sequence shown here is derived from an EMBL/GenBank/DDBJ whole genome shotgun (WGS) entry which is preliminary data.</text>
</comment>
<accession>A0ABD3NSB6</accession>
<gene>
    <name evidence="3" type="ORF">ACHAW5_001331</name>
</gene>
<name>A0ABD3NSB6_9STRA</name>
<sequence>MRISRPVGAALAILASRGRVDAFRCGLPPPLSSSSSRSRSRSRSMATRGRTSVAVVVVGLRRPPAPAAPSSSSSREIATCRPRPTEEEGSTTRRGAIRRCRDALLSSSSAAIASSASSASARSDEETTTATAAQLRSSAVGAELFLSGIAIFGMLYAVSGRTFPKSDDYSAARAKVVMIQAEPYGLDVGRRYYDGVYLRANDPVPPSDRGLVRSSCGAGVVDDGCAAAIANFLGEVRQGGSSGVEGGGPSEGQRETAADVLAYLDSLSSSSSSSAAAVAPRPPASDARATAFSSYLDGLSRGEIDAPASPRLVADYLTSLNEVRGRMIALESSVGRLPDEISSRLEHWQRERDEQLARELVKIEEFLIKNGGGGGGGMEERVLSSNVNGNYL</sequence>
<dbReference type="EMBL" id="JALLAZ020001282">
    <property type="protein sequence ID" value="KAL3777516.1"/>
    <property type="molecule type" value="Genomic_DNA"/>
</dbReference>
<dbReference type="Pfam" id="PF25195">
    <property type="entry name" value="DPC2"/>
    <property type="match status" value="1"/>
</dbReference>
<evidence type="ECO:0000313" key="3">
    <source>
        <dbReference type="EMBL" id="KAL3777516.1"/>
    </source>
</evidence>
<protein>
    <recommendedName>
        <fullName evidence="2">Diatom pyrenoid component 2 domain-containing protein</fullName>
    </recommendedName>
</protein>
<keyword evidence="4" id="KW-1185">Reference proteome</keyword>
<dbReference type="InterPro" id="IPR057486">
    <property type="entry name" value="DPC2"/>
</dbReference>
<organism evidence="3 4">
    <name type="scientific">Stephanodiscus triporus</name>
    <dbReference type="NCBI Taxonomy" id="2934178"/>
    <lineage>
        <taxon>Eukaryota</taxon>
        <taxon>Sar</taxon>
        <taxon>Stramenopiles</taxon>
        <taxon>Ochrophyta</taxon>
        <taxon>Bacillariophyta</taxon>
        <taxon>Coscinodiscophyceae</taxon>
        <taxon>Thalassiosirophycidae</taxon>
        <taxon>Stephanodiscales</taxon>
        <taxon>Stephanodiscaceae</taxon>
        <taxon>Stephanodiscus</taxon>
    </lineage>
</organism>
<dbReference type="Pfam" id="PF25193">
    <property type="entry name" value="DPC1"/>
    <property type="match status" value="1"/>
</dbReference>
<feature type="domain" description="Diatom pyrenoid component 2" evidence="2">
    <location>
        <begin position="212"/>
        <end position="322"/>
    </location>
</feature>
<reference evidence="3 4" key="1">
    <citation type="submission" date="2024-10" db="EMBL/GenBank/DDBJ databases">
        <title>Updated reference genomes for cyclostephanoid diatoms.</title>
        <authorList>
            <person name="Roberts W.R."/>
            <person name="Alverson A.J."/>
        </authorList>
    </citation>
    <scope>NUCLEOTIDE SEQUENCE [LARGE SCALE GENOMIC DNA]</scope>
    <source>
        <strain evidence="3 4">AJA276-08</strain>
    </source>
</reference>
<dbReference type="Proteomes" id="UP001530315">
    <property type="component" value="Unassembled WGS sequence"/>
</dbReference>